<dbReference type="InterPro" id="IPR013897">
    <property type="entry name" value="Duc1"/>
</dbReference>
<sequence length="1133" mass="125275">MPSGRGVCPFTLTFQPHGPDEANCTYKAKVIPINTGAPVEIENEHFKGRVMLVHDTGNEPGESKELPGKDEKIKHRGVELQIQGKFKHQITQGDLTSSGIWAGGELQDQLKLGWIMNNVVQLCVKYARKKTEGRVHMNISNKVEKPQMSFPVTQLFSIAVTPAGAEPPKLNTEEMEQIKWQGAKPLPIDPECTYTLVFSCPFIDICSWELLKVPGVSPLPLETLLGDISEARVILYDLGVAGSQENMRKGALLEWFFSRGSAGDAWPQEEEAIADGQKTPLEEASDGSEEGVAEGEEEEDEDEVLIAVDDKEDCVDSESSDESLESDEEALSRADSQALFEIESWRPRQVSESAVERMQVCVPYYIEAIDRRRRRKVRIWYVFSMTNPDGDEDWWHAKAEKDLAELCRPRRRLQTFRRGRGARGYTCCAVKTLETFRHVVCQHLERESRLRTVVTSAAASETVTPKKGSDDEAFEDLSPSHLTPAGLARKVRGKRGRKGPLLPPRFFVGIGAPACGLAFAHAREGRLNAIRETLVGAIHFEGRLCEELLRLSGDGIIRCFTPYDCTPPRVRLLVSEVLSIECPEGLFLGRFYLWQVHTPLRVFSFCSASLEERDEWIAAIEGCLASSPTTAAATPVRAGGSDGWIKDMAETPVCSSGTKGMITPRIPSRMRAGEGQALPPLIAALLMDSTRARRWRQARRLVLNDRRIISDVVPPSSRIAERLLEMALGIGEEPTTSQLTAFMDATCQLKAVRFAGWKQEELLAFWLNLYHCLLLHGWLLLGTPRSQSELTHFFNRVSYLVGLRPMSLREIEQVILHVPRVLSQEAVRAQARARAKQLFGFINCCCRRRPKRKGSTLSNTGTDESVCSNSTASCRSSKKVAGGDASQEASKGSVCLPMPNLPRPASFFRGGMHVCLFLDNAPESPSHAIPKEDLRALLIMNGCNKGSMASIPVFHAARLNSELDDIAQQFVAQFVEVDVKDGRVTKAVLPHGCYLIKQELMGKGDMQALLKFLWKFMPEGSAKPTGKTQIKFQGKKEEMRKRVEMVKAVYTDSSLNVPLPPEALPPVAPPSEARPLGRPSQAADEAAAQAASGGRRRRADEADETVADEVPIHLIVGDLSPCASGRAPVMLTL</sequence>
<organism evidence="4">
    <name type="scientific">Alexandrium monilatum</name>
    <dbReference type="NCBI Taxonomy" id="311494"/>
    <lineage>
        <taxon>Eukaryota</taxon>
        <taxon>Sar</taxon>
        <taxon>Alveolata</taxon>
        <taxon>Dinophyceae</taxon>
        <taxon>Gonyaulacales</taxon>
        <taxon>Pyrocystaceae</taxon>
        <taxon>Alexandrium</taxon>
    </lineage>
</organism>
<accession>A0A7S4R4U6</accession>
<feature type="region of interest" description="Disordered" evidence="1">
    <location>
        <begin position="851"/>
        <end position="885"/>
    </location>
</feature>
<feature type="region of interest" description="Disordered" evidence="1">
    <location>
        <begin position="1059"/>
        <end position="1104"/>
    </location>
</feature>
<name>A0A7S4R4U6_9DINO</name>
<dbReference type="InterPro" id="IPR006869">
    <property type="entry name" value="DUF547"/>
</dbReference>
<evidence type="ECO:0000313" key="4">
    <source>
        <dbReference type="EMBL" id="CAE4601372.1"/>
    </source>
</evidence>
<feature type="compositionally biased region" description="Acidic residues" evidence="1">
    <location>
        <begin position="283"/>
        <end position="302"/>
    </location>
</feature>
<dbReference type="AlphaFoldDB" id="A0A7S4R4U6"/>
<dbReference type="Pfam" id="PF08588">
    <property type="entry name" value="Duc1"/>
    <property type="match status" value="1"/>
</dbReference>
<feature type="compositionally biased region" description="Pro residues" evidence="1">
    <location>
        <begin position="1059"/>
        <end position="1069"/>
    </location>
</feature>
<dbReference type="SUPFAM" id="SSF50729">
    <property type="entry name" value="PH domain-like"/>
    <property type="match status" value="1"/>
</dbReference>
<dbReference type="EMBL" id="HBNR01042009">
    <property type="protein sequence ID" value="CAE4601372.1"/>
    <property type="molecule type" value="Transcribed_RNA"/>
</dbReference>
<proteinExistence type="predicted"/>
<feature type="domain" description="Domain of unknown function at the cortex 1" evidence="3">
    <location>
        <begin position="25"/>
        <end position="236"/>
    </location>
</feature>
<evidence type="ECO:0000259" key="3">
    <source>
        <dbReference type="Pfam" id="PF08588"/>
    </source>
</evidence>
<feature type="domain" description="DUF547" evidence="2">
    <location>
        <begin position="755"/>
        <end position="826"/>
    </location>
</feature>
<feature type="compositionally biased region" description="Polar residues" evidence="1">
    <location>
        <begin position="855"/>
        <end position="875"/>
    </location>
</feature>
<evidence type="ECO:0000259" key="2">
    <source>
        <dbReference type="Pfam" id="PF04784"/>
    </source>
</evidence>
<gene>
    <name evidence="4" type="ORF">AMON00008_LOCUS29191</name>
</gene>
<evidence type="ECO:0000256" key="1">
    <source>
        <dbReference type="SAM" id="MobiDB-lite"/>
    </source>
</evidence>
<protein>
    <recommendedName>
        <fullName evidence="5">DUF547 domain-containing protein</fullName>
    </recommendedName>
</protein>
<dbReference type="Pfam" id="PF04784">
    <property type="entry name" value="DUF547"/>
    <property type="match status" value="1"/>
</dbReference>
<evidence type="ECO:0008006" key="5">
    <source>
        <dbReference type="Google" id="ProtNLM"/>
    </source>
</evidence>
<dbReference type="PANTHER" id="PTHR46361">
    <property type="entry name" value="ELECTRON CARRIER/ PROTEIN DISULFIDE OXIDOREDUCTASE"/>
    <property type="match status" value="1"/>
</dbReference>
<dbReference type="PANTHER" id="PTHR46361:SF3">
    <property type="entry name" value="ELECTRON CARRIER_ PROTEIN DISULFIDE OXIDOREDUCTASE"/>
    <property type="match status" value="1"/>
</dbReference>
<feature type="compositionally biased region" description="Low complexity" evidence="1">
    <location>
        <begin position="1080"/>
        <end position="1093"/>
    </location>
</feature>
<reference evidence="4" key="1">
    <citation type="submission" date="2021-01" db="EMBL/GenBank/DDBJ databases">
        <authorList>
            <person name="Corre E."/>
            <person name="Pelletier E."/>
            <person name="Niang G."/>
            <person name="Scheremetjew M."/>
            <person name="Finn R."/>
            <person name="Kale V."/>
            <person name="Holt S."/>
            <person name="Cochrane G."/>
            <person name="Meng A."/>
            <person name="Brown T."/>
            <person name="Cohen L."/>
        </authorList>
    </citation>
    <scope>NUCLEOTIDE SEQUENCE</scope>
    <source>
        <strain evidence="4">CCMP3105</strain>
    </source>
</reference>
<feature type="region of interest" description="Disordered" evidence="1">
    <location>
        <begin position="276"/>
        <end position="302"/>
    </location>
</feature>